<evidence type="ECO:0000256" key="8">
    <source>
        <dbReference type="SAM" id="SignalP"/>
    </source>
</evidence>
<dbReference type="PANTHER" id="PTHR24035:SF109">
    <property type="entry name" value="PROTEIN DRAPER"/>
    <property type="match status" value="1"/>
</dbReference>
<keyword evidence="4" id="KW-1015">Disulfide bond</keyword>
<dbReference type="PROSITE" id="PS00010">
    <property type="entry name" value="ASX_HYDROXYL"/>
    <property type="match status" value="14"/>
</dbReference>
<dbReference type="PROSITE" id="PS01186">
    <property type="entry name" value="EGF_2"/>
    <property type="match status" value="17"/>
</dbReference>
<dbReference type="SMART" id="SM00181">
    <property type="entry name" value="EGF"/>
    <property type="match status" value="36"/>
</dbReference>
<feature type="domain" description="EGF-like" evidence="9">
    <location>
        <begin position="2029"/>
        <end position="2071"/>
    </location>
</feature>
<organism evidence="10 11">
    <name type="scientific">Pomacea canaliculata</name>
    <name type="common">Golden apple snail</name>
    <dbReference type="NCBI Taxonomy" id="400727"/>
    <lineage>
        <taxon>Eukaryota</taxon>
        <taxon>Metazoa</taxon>
        <taxon>Spiralia</taxon>
        <taxon>Lophotrochozoa</taxon>
        <taxon>Mollusca</taxon>
        <taxon>Gastropoda</taxon>
        <taxon>Caenogastropoda</taxon>
        <taxon>Architaenioglossa</taxon>
        <taxon>Ampullarioidea</taxon>
        <taxon>Ampullariidae</taxon>
        <taxon>Pomacea</taxon>
    </lineage>
</organism>
<dbReference type="PRINTS" id="PR00011">
    <property type="entry name" value="EGFLAMININ"/>
</dbReference>
<feature type="domain" description="EGF-like" evidence="9">
    <location>
        <begin position="113"/>
        <end position="152"/>
    </location>
</feature>
<dbReference type="PANTHER" id="PTHR24035">
    <property type="entry name" value="MULTIPLE EPIDERMAL GROWTH FACTOR-LIKE DOMAINS PROTEIN"/>
    <property type="match status" value="1"/>
</dbReference>
<evidence type="ECO:0000256" key="3">
    <source>
        <dbReference type="ARBA" id="ARBA00022737"/>
    </source>
</evidence>
<comment type="caution">
    <text evidence="10">The sequence shown here is derived from an EMBL/GenBank/DDBJ whole genome shotgun (WGS) entry which is preliminary data.</text>
</comment>
<dbReference type="FunFam" id="2.10.25.10:FF:000038">
    <property type="entry name" value="Fibrillin 2"/>
    <property type="match status" value="1"/>
</dbReference>
<gene>
    <name evidence="10" type="ORF">C0Q70_02880</name>
</gene>
<dbReference type="InterPro" id="IPR018097">
    <property type="entry name" value="EGF_Ca-bd_CS"/>
</dbReference>
<evidence type="ECO:0000256" key="2">
    <source>
        <dbReference type="ARBA" id="ARBA00022729"/>
    </source>
</evidence>
<dbReference type="Gene3D" id="2.10.25.10">
    <property type="entry name" value="Laminin"/>
    <property type="match status" value="11"/>
</dbReference>
<feature type="domain" description="EGF-like" evidence="9">
    <location>
        <begin position="922"/>
        <end position="964"/>
    </location>
</feature>
<feature type="domain" description="EGF-like" evidence="9">
    <location>
        <begin position="1531"/>
        <end position="1573"/>
    </location>
</feature>
<dbReference type="InterPro" id="IPR000742">
    <property type="entry name" value="EGF"/>
</dbReference>
<dbReference type="InterPro" id="IPR052108">
    <property type="entry name" value="MEGF/SIB"/>
</dbReference>
<evidence type="ECO:0000313" key="10">
    <source>
        <dbReference type="EMBL" id="PVD35911.1"/>
    </source>
</evidence>
<dbReference type="CDD" id="cd00054">
    <property type="entry name" value="EGF_CA"/>
    <property type="match status" value="10"/>
</dbReference>
<feature type="domain" description="EGF-like" evidence="9">
    <location>
        <begin position="763"/>
        <end position="805"/>
    </location>
</feature>
<dbReference type="OrthoDB" id="6117558at2759"/>
<dbReference type="GO" id="GO:0005509">
    <property type="term" value="F:calcium ion binding"/>
    <property type="evidence" value="ECO:0007669"/>
    <property type="project" value="InterPro"/>
</dbReference>
<dbReference type="SUPFAM" id="SSF57184">
    <property type="entry name" value="Growth factor receptor domain"/>
    <property type="match status" value="5"/>
</dbReference>
<keyword evidence="5" id="KW-0325">Glycoprotein</keyword>
<dbReference type="Proteomes" id="UP000245119">
    <property type="component" value="Linkage Group LG2"/>
</dbReference>
<dbReference type="SUPFAM" id="SSF57196">
    <property type="entry name" value="EGF/Laminin"/>
    <property type="match status" value="7"/>
</dbReference>
<evidence type="ECO:0000256" key="4">
    <source>
        <dbReference type="ARBA" id="ARBA00023157"/>
    </source>
</evidence>
<dbReference type="InterPro" id="IPR000152">
    <property type="entry name" value="EGF-type_Asp/Asn_hydroxyl_site"/>
</dbReference>
<feature type="domain" description="EGF-like" evidence="9">
    <location>
        <begin position="1942"/>
        <end position="1983"/>
    </location>
</feature>
<dbReference type="InterPro" id="IPR002049">
    <property type="entry name" value="LE_dom"/>
</dbReference>
<dbReference type="SMART" id="SM00180">
    <property type="entry name" value="EGF_Lam"/>
    <property type="match status" value="9"/>
</dbReference>
<sequence length="2223" mass="236986">MRVALGVGASVLILLLVRCSATDTPDWPDEGEEENSFEKDMANDELTIVDYSHFYSQYGKWLKPDTNPVWTGQGSRVVEENLLTSFDEGHTHHRQKRQVTESPHTTDLFISGDDDPCTSSPCTQPHQICIHNSSLPEHICDCEPGYEDVNGTSMECVEIPASHIMYLTTPLNIPFNTEWLNTSSDSFLEFQRDCNDSIKELEFKGGGANETVVVYALYLNTTVDNATLLDVAEEVLRMERDGRIIIGGKMYNITHYTGIFRTFNATFSGTDDVDWCSQPLLNSCTSNNSSTQSTNRVCVDGGLRYRCQCQRGFEDIDGRCTVPSVCPNNTFGTNCSQCQCNVTNTVSCDNVTGNCTCDQGWTGATCDTDVDECVTDALSCSDPHDTCSNMAGGFTCVCDDGYERDSDNTCRELKKIPVRMTLPASVNFSAEELDNRSSPAFQAVSDVLVPQLWLSLGPAAEQVQSITITKISLGSIIVEFEILMKNLTYSEDASVVYNAVSRFSEATYNISGQVCQATNFSVNDTQVNNPCDVFIALKYCSSNEFCQVSNRIPTCVQCPCNATNTALCDPVTGNCTCKDGWTGATCDEDIDECLTSPCSGPYAICMNTLGTYTCLCVDGYYLNASNLCQECTNNTYGSNCSSKCLCDLANTVSCDHVTGNCTCETGWTGATCDLDVDECLANVSICNGPHEVCNNTLGGHDCLCVDGYQKNGNNTCTACTAGTFGKDCSSLCTCITHNTVNCSNVDGACTCQSGWNGTRCEQDIDECALSQPPSCVANSTCSNTNGSYLCVCDTGYLSLPDGNCTVCANNTYGANCSSQCLCDVTNTVSCDHVTGNCTCEEGWAGATCDQDVDECLANVSICNGPHEVCNNTLGGHDCLCGTYGKDCSSRCTCVTHNTVNCSNVDGACTCQSGWNGSRCEQDIDECAHSQPPSCVANSTCSNTNGSYLCVCDTGYLSLPDGNCTGEVDGACTCRSGWTGGNCSDDINECTAHSSSPCVANSTCHNTNGSYLCVCDTGYHTHADGNCTGEVTLQCVNNTYGTNCSTQCHCNVTNTVSCHHVTGNCTCKQGWNGTTCDDDLDECSSNTHNCTSSHQTCINTVGGFTCVCTDGYHYNASMVCEACAAETFGRNCSSSCTCVTNNTASCNNVNGSCTCNSGWNGTNCEQDINECEQHSPPCVANLTCVNTNGSYLCVCNPGYQTLLDGNCTVYFNNTFLNHLCGSFAQPALGNTFGANCSKQCQCNFTNTVSCDHVTGSCNCKRGWDGLTCDMKDLCSNVTSNCTGDKERCNNTENGPECVCEDGYHYNASGVCVECSTGTYGGNCSSTCTCITENTVNCSKVDGICTCRSGWTGGNCSDDINECTAHSSSPCVANSTCYNTNGSYLCVCDTGYQTHADGNCTECVNNTYGTNCTSPCQCNVTNTVSCHHVTGNCTCKQGWEGHTCDTDIDECVTHNCSGQYEMCHNIAGGYDCVCVTGYQRSASSICIPCAAGTFGNNCTLNCTCVTNNTVNCSNVDGNCTCNIGWTGRICEQDIDECTQSPPPSCVANSTCSNTNGSYLCVCDTGYQTLTDGNCTECSTGTYGGNCSSLCTCITNNTVNCSKVDGACTCRSGWTGGNCSDDINECTAHSSSPCVANSTCYNTNGSYLCVCDTGYQTHADGNCTECVNNYYGTNCSSQCQCDVTNTMSCDHVTGNCTCEEGWTGASCELDVDECLANVSICNGPHEVCNNTLGGHDCLCVDGYQKNGTNTCTACTTGSFGKDCSSVCACVTHNTDNCDNVNGTCSCKNGWTGIHCEVDIDECAQSSLCFANSTCSNTNGSYLCICDQGYQALQIGNCSKCTGNTYGFNCSSQCQCNVTNTVSCDHVTGNCTCKQGWTGQHVQLISMNVQQTPPPVVDSRNLFHVFLREKLFFGLHCNTQNSVNCSNVDGTCTCKSGWTGVNCTQDVNECTQSPSPCVANSTCSNTNGSYLCVCNTGYRTLSDGRCTVCTNNTYGTNCSIQCLCNLTNTVSCDPVTGTCRCKSGWTGPTCGVDADECSASISPCTGANEVCQNTDGGYTCLCKAGYFRDAASTCSEIPGDRRVYLTTPVGTSYPIVYTNAASAFQNSCDTAFTNVFKNVQNFNFLKTLELRSGSSGQTVVVYVIYFTTTVTNSTLKGVALTVLGMERAGIYSLVAPEDVLKEEENFNWCCDVSLYSCTGETARCVDGGLRYTCNCKLGSVSFNGQNW</sequence>
<dbReference type="PROSITE" id="PS50026">
    <property type="entry name" value="EGF_3"/>
    <property type="match status" value="15"/>
</dbReference>
<dbReference type="Gene3D" id="2.170.300.10">
    <property type="entry name" value="Tie2 ligand-binding domain superfamily"/>
    <property type="match status" value="7"/>
</dbReference>
<evidence type="ECO:0000259" key="9">
    <source>
        <dbReference type="PROSITE" id="PS50026"/>
    </source>
</evidence>
<proteinExistence type="predicted"/>
<dbReference type="PROSITE" id="PS01187">
    <property type="entry name" value="EGF_CA"/>
    <property type="match status" value="10"/>
</dbReference>
<feature type="chain" id="PRO_5015489343" description="EGF-like domain-containing protein" evidence="8">
    <location>
        <begin position="22"/>
        <end position="2223"/>
    </location>
</feature>
<dbReference type="STRING" id="400727.A0A2T7PR58"/>
<evidence type="ECO:0000256" key="1">
    <source>
        <dbReference type="ARBA" id="ARBA00022536"/>
    </source>
</evidence>
<feature type="domain" description="EGF-like" evidence="9">
    <location>
        <begin position="1795"/>
        <end position="1835"/>
    </location>
</feature>
<dbReference type="Gene3D" id="2.10.25.140">
    <property type="match status" value="1"/>
</dbReference>
<dbReference type="EMBL" id="PZQS01000002">
    <property type="protein sequence ID" value="PVD35911.1"/>
    <property type="molecule type" value="Genomic_DNA"/>
</dbReference>
<evidence type="ECO:0000256" key="5">
    <source>
        <dbReference type="ARBA" id="ARBA00023180"/>
    </source>
</evidence>
<protein>
    <recommendedName>
        <fullName evidence="9">EGF-like domain-containing protein</fullName>
    </recommendedName>
</protein>
<feature type="domain" description="EGF-like" evidence="9">
    <location>
        <begin position="1078"/>
        <end position="1120"/>
    </location>
</feature>
<feature type="domain" description="EGF-like" evidence="9">
    <location>
        <begin position="589"/>
        <end position="629"/>
    </location>
</feature>
<dbReference type="SMART" id="SM00179">
    <property type="entry name" value="EGF_CA"/>
    <property type="match status" value="20"/>
</dbReference>
<evidence type="ECO:0000256" key="7">
    <source>
        <dbReference type="SAM" id="MobiDB-lite"/>
    </source>
</evidence>
<keyword evidence="3" id="KW-0677">Repeat</keyword>
<dbReference type="PROSITE" id="PS00022">
    <property type="entry name" value="EGF_1"/>
    <property type="match status" value="1"/>
</dbReference>
<dbReference type="Pfam" id="PF07645">
    <property type="entry name" value="EGF_CA"/>
    <property type="match status" value="16"/>
</dbReference>
<comment type="caution">
    <text evidence="6">Lacks conserved residue(s) required for the propagation of feature annotation.</text>
</comment>
<evidence type="ECO:0000313" key="11">
    <source>
        <dbReference type="Proteomes" id="UP000245119"/>
    </source>
</evidence>
<evidence type="ECO:0000256" key="6">
    <source>
        <dbReference type="PROSITE-ProRule" id="PRU00076"/>
    </source>
</evidence>
<keyword evidence="2 8" id="KW-0732">Signal</keyword>
<name>A0A2T7PR58_POMCA</name>
<feature type="signal peptide" evidence="8">
    <location>
        <begin position="1"/>
        <end position="21"/>
    </location>
</feature>
<feature type="domain" description="EGF-like" evidence="9">
    <location>
        <begin position="1445"/>
        <end position="1482"/>
    </location>
</feature>
<keyword evidence="11" id="KW-1185">Reference proteome</keyword>
<dbReference type="FunFam" id="2.10.25.10:FF:000017">
    <property type="entry name" value="latent-transforming growth factor beta-binding protein 4 isoform X1"/>
    <property type="match status" value="1"/>
</dbReference>
<feature type="domain" description="EGF-like" evidence="9">
    <location>
        <begin position="985"/>
        <end position="1027"/>
    </location>
</feature>
<feature type="domain" description="EGF-like" evidence="9">
    <location>
        <begin position="1357"/>
        <end position="1399"/>
    </location>
</feature>
<dbReference type="InterPro" id="IPR009030">
    <property type="entry name" value="Growth_fac_rcpt_cys_sf"/>
</dbReference>
<dbReference type="InterPro" id="IPR049883">
    <property type="entry name" value="NOTCH1_EGF-like"/>
</dbReference>
<accession>A0A2T7PR58</accession>
<reference evidence="10 11" key="1">
    <citation type="submission" date="2018-04" db="EMBL/GenBank/DDBJ databases">
        <title>The genome of golden apple snail Pomacea canaliculata provides insight into stress tolerance and invasive adaptation.</title>
        <authorList>
            <person name="Liu C."/>
            <person name="Liu B."/>
            <person name="Ren Y."/>
            <person name="Zhang Y."/>
            <person name="Wang H."/>
            <person name="Li S."/>
            <person name="Jiang F."/>
            <person name="Yin L."/>
            <person name="Zhang G."/>
            <person name="Qian W."/>
            <person name="Fan W."/>
        </authorList>
    </citation>
    <scope>NUCLEOTIDE SEQUENCE [LARGE SCALE GENOMIC DNA]</scope>
    <source>
        <strain evidence="10">SZHN2017</strain>
        <tissue evidence="10">Muscle</tissue>
    </source>
</reference>
<keyword evidence="1 6" id="KW-0245">EGF-like domain</keyword>
<dbReference type="InterPro" id="IPR001881">
    <property type="entry name" value="EGF-like_Ca-bd_dom"/>
</dbReference>
<feature type="domain" description="EGF-like" evidence="9">
    <location>
        <begin position="369"/>
        <end position="411"/>
    </location>
</feature>
<feature type="domain" description="EGF-like" evidence="9">
    <location>
        <begin position="1619"/>
        <end position="1661"/>
    </location>
</feature>
<feature type="domain" description="EGF-like" evidence="9">
    <location>
        <begin position="1166"/>
        <end position="1207"/>
    </location>
</feature>
<feature type="region of interest" description="Disordered" evidence="7">
    <location>
        <begin position="88"/>
        <end position="110"/>
    </location>
</feature>